<dbReference type="Proteomes" id="UP000799750">
    <property type="component" value="Unassembled WGS sequence"/>
</dbReference>
<dbReference type="AlphaFoldDB" id="A0A6A6RAQ8"/>
<dbReference type="Gene3D" id="3.30.200.20">
    <property type="entry name" value="Phosphorylase Kinase, domain 1"/>
    <property type="match status" value="1"/>
</dbReference>
<dbReference type="SUPFAM" id="SSF56112">
    <property type="entry name" value="Protein kinase-like (PK-like)"/>
    <property type="match status" value="1"/>
</dbReference>
<sequence length="185" mass="21062">MPDDTSLSVEVFESVVSPIFEGSEALADADIDTISDLLILRGKEEWALRPRTYAVLRMMNRLDAMGTFIHYRLNDFNIPYTVDRLLSVFSDYSSRESFVEKQTLVVTKESGKAYDLERNRGRHRHFAYDADSHFVVIRRLGRGGFGEVDCVRSKLSLREYAVRSLVLGQATVRKLTLDSGKECTV</sequence>
<dbReference type="EMBL" id="MU004183">
    <property type="protein sequence ID" value="KAF2500577.1"/>
    <property type="molecule type" value="Genomic_DNA"/>
</dbReference>
<accession>A0A6A6RAQ8</accession>
<keyword evidence="2" id="KW-1185">Reference proteome</keyword>
<dbReference type="InterPro" id="IPR011009">
    <property type="entry name" value="Kinase-like_dom_sf"/>
</dbReference>
<name>A0A6A6RAQ8_9PEZI</name>
<proteinExistence type="predicted"/>
<organism evidence="1 2">
    <name type="scientific">Lophium mytilinum</name>
    <dbReference type="NCBI Taxonomy" id="390894"/>
    <lineage>
        <taxon>Eukaryota</taxon>
        <taxon>Fungi</taxon>
        <taxon>Dikarya</taxon>
        <taxon>Ascomycota</taxon>
        <taxon>Pezizomycotina</taxon>
        <taxon>Dothideomycetes</taxon>
        <taxon>Pleosporomycetidae</taxon>
        <taxon>Mytilinidiales</taxon>
        <taxon>Mytilinidiaceae</taxon>
        <taxon>Lophium</taxon>
    </lineage>
</organism>
<evidence type="ECO:0000313" key="1">
    <source>
        <dbReference type="EMBL" id="KAF2500577.1"/>
    </source>
</evidence>
<evidence type="ECO:0000313" key="2">
    <source>
        <dbReference type="Proteomes" id="UP000799750"/>
    </source>
</evidence>
<evidence type="ECO:0008006" key="3">
    <source>
        <dbReference type="Google" id="ProtNLM"/>
    </source>
</evidence>
<reference evidence="1" key="1">
    <citation type="journal article" date="2020" name="Stud. Mycol.">
        <title>101 Dothideomycetes genomes: a test case for predicting lifestyles and emergence of pathogens.</title>
        <authorList>
            <person name="Haridas S."/>
            <person name="Albert R."/>
            <person name="Binder M."/>
            <person name="Bloem J."/>
            <person name="Labutti K."/>
            <person name="Salamov A."/>
            <person name="Andreopoulos B."/>
            <person name="Baker S."/>
            <person name="Barry K."/>
            <person name="Bills G."/>
            <person name="Bluhm B."/>
            <person name="Cannon C."/>
            <person name="Castanera R."/>
            <person name="Culley D."/>
            <person name="Daum C."/>
            <person name="Ezra D."/>
            <person name="Gonzalez J."/>
            <person name="Henrissat B."/>
            <person name="Kuo A."/>
            <person name="Liang C."/>
            <person name="Lipzen A."/>
            <person name="Lutzoni F."/>
            <person name="Magnuson J."/>
            <person name="Mondo S."/>
            <person name="Nolan M."/>
            <person name="Ohm R."/>
            <person name="Pangilinan J."/>
            <person name="Park H.-J."/>
            <person name="Ramirez L."/>
            <person name="Alfaro M."/>
            <person name="Sun H."/>
            <person name="Tritt A."/>
            <person name="Yoshinaga Y."/>
            <person name="Zwiers L.-H."/>
            <person name="Turgeon B."/>
            <person name="Goodwin S."/>
            <person name="Spatafora J."/>
            <person name="Crous P."/>
            <person name="Grigoriev I."/>
        </authorList>
    </citation>
    <scope>NUCLEOTIDE SEQUENCE</scope>
    <source>
        <strain evidence="1">CBS 269.34</strain>
    </source>
</reference>
<gene>
    <name evidence="1" type="ORF">BU16DRAFT_251974</name>
</gene>
<protein>
    <recommendedName>
        <fullName evidence="3">Protein kinase domain-containing protein</fullName>
    </recommendedName>
</protein>
<dbReference type="OrthoDB" id="4062651at2759"/>